<feature type="non-terminal residue" evidence="5">
    <location>
        <position position="1"/>
    </location>
</feature>
<evidence type="ECO:0000256" key="1">
    <source>
        <dbReference type="ARBA" id="ARBA00022741"/>
    </source>
</evidence>
<evidence type="ECO:0000313" key="5">
    <source>
        <dbReference type="EMBL" id="CAF4424931.1"/>
    </source>
</evidence>
<dbReference type="GO" id="GO:0004386">
    <property type="term" value="F:helicase activity"/>
    <property type="evidence" value="ECO:0007669"/>
    <property type="project" value="UniProtKB-KW"/>
</dbReference>
<gene>
    <name evidence="5" type="ORF">OXD698_LOCUS52871</name>
</gene>
<dbReference type="GO" id="GO:0003723">
    <property type="term" value="F:RNA binding"/>
    <property type="evidence" value="ECO:0007669"/>
    <property type="project" value="TreeGrafter"/>
</dbReference>
<dbReference type="AlphaFoldDB" id="A0A820QTA8"/>
<dbReference type="InterPro" id="IPR027417">
    <property type="entry name" value="P-loop_NTPase"/>
</dbReference>
<dbReference type="EMBL" id="CAJOAZ010029404">
    <property type="protein sequence ID" value="CAF4424931.1"/>
    <property type="molecule type" value="Genomic_DNA"/>
</dbReference>
<dbReference type="GO" id="GO:0000462">
    <property type="term" value="P:maturation of SSU-rRNA from tricistronic rRNA transcript (SSU-rRNA, 5.8S rRNA, LSU-rRNA)"/>
    <property type="evidence" value="ECO:0007669"/>
    <property type="project" value="TreeGrafter"/>
</dbReference>
<proteinExistence type="predicted"/>
<protein>
    <submittedName>
        <fullName evidence="5">Uncharacterized protein</fullName>
    </submittedName>
</protein>
<dbReference type="GO" id="GO:0016787">
    <property type="term" value="F:hydrolase activity"/>
    <property type="evidence" value="ECO:0007669"/>
    <property type="project" value="UniProtKB-KW"/>
</dbReference>
<name>A0A820QTA8_9BILA</name>
<evidence type="ECO:0000256" key="2">
    <source>
        <dbReference type="ARBA" id="ARBA00022801"/>
    </source>
</evidence>
<dbReference type="GO" id="GO:0005524">
    <property type="term" value="F:ATP binding"/>
    <property type="evidence" value="ECO:0007669"/>
    <property type="project" value="UniProtKB-KW"/>
</dbReference>
<dbReference type="PANTHER" id="PTHR18934:SF99">
    <property type="entry name" value="ATP-DEPENDENT RNA HELICASE DHX37-RELATED"/>
    <property type="match status" value="1"/>
</dbReference>
<reference evidence="5" key="1">
    <citation type="submission" date="2021-02" db="EMBL/GenBank/DDBJ databases">
        <authorList>
            <person name="Nowell W R."/>
        </authorList>
    </citation>
    <scope>NUCLEOTIDE SEQUENCE</scope>
</reference>
<keyword evidence="1" id="KW-0547">Nucleotide-binding</keyword>
<accession>A0A820QTA8</accession>
<evidence type="ECO:0000256" key="3">
    <source>
        <dbReference type="ARBA" id="ARBA00022806"/>
    </source>
</evidence>
<keyword evidence="4" id="KW-0067">ATP-binding</keyword>
<dbReference type="PANTHER" id="PTHR18934">
    <property type="entry name" value="ATP-DEPENDENT RNA HELICASE"/>
    <property type="match status" value="1"/>
</dbReference>
<dbReference type="Proteomes" id="UP000663844">
    <property type="component" value="Unassembled WGS sequence"/>
</dbReference>
<dbReference type="Gene3D" id="3.40.50.300">
    <property type="entry name" value="P-loop containing nucleotide triphosphate hydrolases"/>
    <property type="match status" value="1"/>
</dbReference>
<dbReference type="SUPFAM" id="SSF52540">
    <property type="entry name" value="P-loop containing nucleoside triphosphate hydrolases"/>
    <property type="match status" value="1"/>
</dbReference>
<organism evidence="5 6">
    <name type="scientific">Adineta steineri</name>
    <dbReference type="NCBI Taxonomy" id="433720"/>
    <lineage>
        <taxon>Eukaryota</taxon>
        <taxon>Metazoa</taxon>
        <taxon>Spiralia</taxon>
        <taxon>Gnathifera</taxon>
        <taxon>Rotifera</taxon>
        <taxon>Eurotatoria</taxon>
        <taxon>Bdelloidea</taxon>
        <taxon>Adinetida</taxon>
        <taxon>Adinetidae</taxon>
        <taxon>Adineta</taxon>
    </lineage>
</organism>
<evidence type="ECO:0000256" key="4">
    <source>
        <dbReference type="ARBA" id="ARBA00022840"/>
    </source>
</evidence>
<keyword evidence="3" id="KW-0347">Helicase</keyword>
<sequence>SGKTTQLPQFLYEAGYTVDGKMIGVTEPRRVAAISMASRVAHELNLTNDQ</sequence>
<dbReference type="GO" id="GO:0005730">
    <property type="term" value="C:nucleolus"/>
    <property type="evidence" value="ECO:0007669"/>
    <property type="project" value="TreeGrafter"/>
</dbReference>
<keyword evidence="2" id="KW-0378">Hydrolase</keyword>
<comment type="caution">
    <text evidence="5">The sequence shown here is derived from an EMBL/GenBank/DDBJ whole genome shotgun (WGS) entry which is preliminary data.</text>
</comment>
<evidence type="ECO:0000313" key="6">
    <source>
        <dbReference type="Proteomes" id="UP000663844"/>
    </source>
</evidence>
<feature type="non-terminal residue" evidence="5">
    <location>
        <position position="50"/>
    </location>
</feature>